<sequence>MVHWTLLSQVPRNSPSSFLRGSKINLVTDRGTVSSVSKKMLIHFCGSHSINKHKHDSLDGIIYLKLPPNTEYIGVKIVTDWMQAACKGTSPATPLRVSTKPADVFASCSTVRALRAFGLYKDAGRIDRFLENQVFTLPLSGSIVKEIWMRFPRDGKYVNWTLENIFQTLHYLHPGEVGQDPESLKGLFEGVKKVVNGNWELKERLALDGLLKDVLDADGDSSSEESESEAEAEAEADQESRMPEFQDLHDAPKLESCAKVYKWLANEAGAGTDESSPEMAPGWAGLEASEESGKSNDADANVADKPSSGNADGAVEPKDQDVEESLLEDLLDVLADK</sequence>
<evidence type="ECO:0000256" key="1">
    <source>
        <dbReference type="SAM" id="MobiDB-lite"/>
    </source>
</evidence>
<organism evidence="2 3">
    <name type="scientific">Clohesyomyces aquaticus</name>
    <dbReference type="NCBI Taxonomy" id="1231657"/>
    <lineage>
        <taxon>Eukaryota</taxon>
        <taxon>Fungi</taxon>
        <taxon>Dikarya</taxon>
        <taxon>Ascomycota</taxon>
        <taxon>Pezizomycotina</taxon>
        <taxon>Dothideomycetes</taxon>
        <taxon>Pleosporomycetidae</taxon>
        <taxon>Pleosporales</taxon>
        <taxon>Lindgomycetaceae</taxon>
        <taxon>Clohesyomyces</taxon>
    </lineage>
</organism>
<feature type="region of interest" description="Disordered" evidence="1">
    <location>
        <begin position="269"/>
        <end position="324"/>
    </location>
</feature>
<feature type="compositionally biased region" description="Acidic residues" evidence="1">
    <location>
        <begin position="216"/>
        <end position="237"/>
    </location>
</feature>
<evidence type="ECO:0000313" key="3">
    <source>
        <dbReference type="Proteomes" id="UP000193144"/>
    </source>
</evidence>
<proteinExistence type="predicted"/>
<dbReference type="OrthoDB" id="3793524at2759"/>
<protein>
    <submittedName>
        <fullName evidence="2">Uncharacterized protein</fullName>
    </submittedName>
</protein>
<keyword evidence="3" id="KW-1185">Reference proteome</keyword>
<reference evidence="2 3" key="1">
    <citation type="submission" date="2016-07" db="EMBL/GenBank/DDBJ databases">
        <title>Pervasive Adenine N6-methylation of Active Genes in Fungi.</title>
        <authorList>
            <consortium name="DOE Joint Genome Institute"/>
            <person name="Mondo S.J."/>
            <person name="Dannebaum R.O."/>
            <person name="Kuo R.C."/>
            <person name="Labutti K."/>
            <person name="Haridas S."/>
            <person name="Kuo A."/>
            <person name="Salamov A."/>
            <person name="Ahrendt S.R."/>
            <person name="Lipzen A."/>
            <person name="Sullivan W."/>
            <person name="Andreopoulos W.B."/>
            <person name="Clum A."/>
            <person name="Lindquist E."/>
            <person name="Daum C."/>
            <person name="Ramamoorthy G.K."/>
            <person name="Gryganskyi A."/>
            <person name="Culley D."/>
            <person name="Magnuson J.K."/>
            <person name="James T.Y."/>
            <person name="O'Malley M.A."/>
            <person name="Stajich J.E."/>
            <person name="Spatafora J.W."/>
            <person name="Visel A."/>
            <person name="Grigoriev I.V."/>
        </authorList>
    </citation>
    <scope>NUCLEOTIDE SEQUENCE [LARGE SCALE GENOMIC DNA]</scope>
    <source>
        <strain evidence="2 3">CBS 115471</strain>
    </source>
</reference>
<dbReference type="AlphaFoldDB" id="A0A1Y1ZYS1"/>
<comment type="caution">
    <text evidence="2">The sequence shown here is derived from an EMBL/GenBank/DDBJ whole genome shotgun (WGS) entry which is preliminary data.</text>
</comment>
<dbReference type="EMBL" id="MCFA01000025">
    <property type="protein sequence ID" value="ORY15392.1"/>
    <property type="molecule type" value="Genomic_DNA"/>
</dbReference>
<feature type="region of interest" description="Disordered" evidence="1">
    <location>
        <begin position="216"/>
        <end position="243"/>
    </location>
</feature>
<name>A0A1Y1ZYS1_9PLEO</name>
<accession>A0A1Y1ZYS1</accession>
<dbReference type="Proteomes" id="UP000193144">
    <property type="component" value="Unassembled WGS sequence"/>
</dbReference>
<gene>
    <name evidence="2" type="ORF">BCR34DRAFT_585043</name>
</gene>
<evidence type="ECO:0000313" key="2">
    <source>
        <dbReference type="EMBL" id="ORY15392.1"/>
    </source>
</evidence>